<dbReference type="FunFam" id="2.60.120.740:FF:000003">
    <property type="entry name" value="Protein eva-1 homolog C"/>
    <property type="match status" value="1"/>
</dbReference>
<name>A0ABD3XD70_SINWO</name>
<feature type="compositionally biased region" description="Polar residues" evidence="3">
    <location>
        <begin position="236"/>
        <end position="247"/>
    </location>
</feature>
<dbReference type="Gene3D" id="2.60.120.740">
    <property type="match status" value="2"/>
</dbReference>
<evidence type="ECO:0000256" key="1">
    <source>
        <dbReference type="ARBA" id="ARBA00022734"/>
    </source>
</evidence>
<evidence type="ECO:0000259" key="6">
    <source>
        <dbReference type="PROSITE" id="PS50228"/>
    </source>
</evidence>
<keyword evidence="1" id="KW-0430">Lectin</keyword>
<reference evidence="7 8" key="1">
    <citation type="submission" date="2024-11" db="EMBL/GenBank/DDBJ databases">
        <title>Chromosome-level genome assembly of the freshwater bivalve Anodonta woodiana.</title>
        <authorList>
            <person name="Chen X."/>
        </authorList>
    </citation>
    <scope>NUCLEOTIDE SEQUENCE [LARGE SCALE GENOMIC DNA]</scope>
    <source>
        <strain evidence="7">MN2024</strain>
        <tissue evidence="7">Gills</tissue>
    </source>
</reference>
<sequence length="410" mass="46056">MLWKRRHQSLAWIYTSFIIIILDVCQDKQHCKLVASTKTFQQDPCPGTAKYLEVAYKCRPNEFMSKTVCEGEQLKLACNKLTRIVIYSALFGRTPGGIVECPLTRVDSSATNRTNCQSKGALEVVMKHCHGNRKCVVDAVEKVFGNPCSPGVQKYLNVVYTCVPKRILKSTRHSKGHTKEKKKKKPIEQEGINPSSQASNNNIIPQISTDPLWKDPQKSTKTPSINEVFPADAAQQHPTHTETNSQAQEEKPGEKVPQNVSTKKDHADLPVLSPTECVNVSVLIGNQREAASSGVLIDWLNTFYFFQQNKEKAFLYLSLGVSFGVICLLLLVIIRLIIDSRRKAKARLDISEPIHPEHSSPSNHLEAPTLERSDSVDRIEVVRFTPRHRDFATCTLRSDIGNRSLTNYYG</sequence>
<evidence type="ECO:0000313" key="7">
    <source>
        <dbReference type="EMBL" id="KAL3884224.1"/>
    </source>
</evidence>
<dbReference type="InterPro" id="IPR000922">
    <property type="entry name" value="Lectin_gal-bd_dom"/>
</dbReference>
<dbReference type="GO" id="GO:0030246">
    <property type="term" value="F:carbohydrate binding"/>
    <property type="evidence" value="ECO:0007669"/>
    <property type="project" value="UniProtKB-KW"/>
</dbReference>
<evidence type="ECO:0000256" key="4">
    <source>
        <dbReference type="SAM" id="Phobius"/>
    </source>
</evidence>
<evidence type="ECO:0000313" key="8">
    <source>
        <dbReference type="Proteomes" id="UP001634394"/>
    </source>
</evidence>
<keyword evidence="4" id="KW-1133">Transmembrane helix</keyword>
<keyword evidence="8" id="KW-1185">Reference proteome</keyword>
<feature type="region of interest" description="Disordered" evidence="3">
    <location>
        <begin position="170"/>
        <end position="268"/>
    </location>
</feature>
<dbReference type="Pfam" id="PF02140">
    <property type="entry name" value="SUEL_Lectin"/>
    <property type="match status" value="2"/>
</dbReference>
<protein>
    <recommendedName>
        <fullName evidence="6">SUEL-type lectin domain-containing protein</fullName>
    </recommendedName>
</protein>
<feature type="domain" description="SUEL-type lectin" evidence="6">
    <location>
        <begin position="20"/>
        <end position="59"/>
    </location>
</feature>
<feature type="transmembrane region" description="Helical" evidence="4">
    <location>
        <begin position="313"/>
        <end position="338"/>
    </location>
</feature>
<dbReference type="AlphaFoldDB" id="A0ABD3XD70"/>
<evidence type="ECO:0000256" key="5">
    <source>
        <dbReference type="SAM" id="SignalP"/>
    </source>
</evidence>
<feature type="chain" id="PRO_5044890950" description="SUEL-type lectin domain-containing protein" evidence="5">
    <location>
        <begin position="28"/>
        <end position="410"/>
    </location>
</feature>
<dbReference type="EMBL" id="JBJQND010000003">
    <property type="protein sequence ID" value="KAL3884224.1"/>
    <property type="molecule type" value="Genomic_DNA"/>
</dbReference>
<keyword evidence="5" id="KW-0732">Signal</keyword>
<dbReference type="PROSITE" id="PS50228">
    <property type="entry name" value="SUEL_LECTIN"/>
    <property type="match status" value="2"/>
</dbReference>
<feature type="compositionally biased region" description="Polar residues" evidence="3">
    <location>
        <begin position="192"/>
        <end position="209"/>
    </location>
</feature>
<keyword evidence="2" id="KW-0677">Repeat</keyword>
<feature type="compositionally biased region" description="Basic residues" evidence="3">
    <location>
        <begin position="170"/>
        <end position="185"/>
    </location>
</feature>
<evidence type="ECO:0000256" key="2">
    <source>
        <dbReference type="ARBA" id="ARBA00022737"/>
    </source>
</evidence>
<dbReference type="InterPro" id="IPR043159">
    <property type="entry name" value="Lectin_gal-bd_sf"/>
</dbReference>
<dbReference type="PANTHER" id="PTHR46780">
    <property type="entry name" value="PROTEIN EVA-1"/>
    <property type="match status" value="1"/>
</dbReference>
<accession>A0ABD3XD70</accession>
<gene>
    <name evidence="7" type="ORF">ACJMK2_030442</name>
</gene>
<feature type="domain" description="SUEL-type lectin" evidence="6">
    <location>
        <begin position="68"/>
        <end position="163"/>
    </location>
</feature>
<feature type="signal peptide" evidence="5">
    <location>
        <begin position="1"/>
        <end position="27"/>
    </location>
</feature>
<evidence type="ECO:0000256" key="3">
    <source>
        <dbReference type="SAM" id="MobiDB-lite"/>
    </source>
</evidence>
<keyword evidence="4" id="KW-0812">Transmembrane</keyword>
<comment type="caution">
    <text evidence="7">The sequence shown here is derived from an EMBL/GenBank/DDBJ whole genome shotgun (WGS) entry which is preliminary data.</text>
</comment>
<dbReference type="Proteomes" id="UP001634394">
    <property type="component" value="Unassembled WGS sequence"/>
</dbReference>
<proteinExistence type="predicted"/>
<keyword evidence="4" id="KW-0472">Membrane</keyword>
<organism evidence="7 8">
    <name type="scientific">Sinanodonta woodiana</name>
    <name type="common">Chinese pond mussel</name>
    <name type="synonym">Anodonta woodiana</name>
    <dbReference type="NCBI Taxonomy" id="1069815"/>
    <lineage>
        <taxon>Eukaryota</taxon>
        <taxon>Metazoa</taxon>
        <taxon>Spiralia</taxon>
        <taxon>Lophotrochozoa</taxon>
        <taxon>Mollusca</taxon>
        <taxon>Bivalvia</taxon>
        <taxon>Autobranchia</taxon>
        <taxon>Heteroconchia</taxon>
        <taxon>Palaeoheterodonta</taxon>
        <taxon>Unionida</taxon>
        <taxon>Unionoidea</taxon>
        <taxon>Unionidae</taxon>
        <taxon>Unioninae</taxon>
        <taxon>Sinanodonta</taxon>
    </lineage>
</organism>
<dbReference type="CDD" id="cd22829">
    <property type="entry name" value="Gal_Rha_Lectin_EVA1_EVA1C_rpt2"/>
    <property type="match status" value="1"/>
</dbReference>